<feature type="signal peptide" evidence="2">
    <location>
        <begin position="1"/>
        <end position="21"/>
    </location>
</feature>
<comment type="caution">
    <text evidence="3">The sequence shown here is derived from an EMBL/GenBank/DDBJ whole genome shotgun (WGS) entry which is preliminary data.</text>
</comment>
<gene>
    <name evidence="3" type="ORF">F6464_14360</name>
</gene>
<dbReference type="OrthoDB" id="1442553at2"/>
<keyword evidence="2" id="KW-0732">Signal</keyword>
<keyword evidence="1" id="KW-0802">TPR repeat</keyword>
<feature type="repeat" description="TPR" evidence="1">
    <location>
        <begin position="86"/>
        <end position="119"/>
    </location>
</feature>
<feature type="chain" id="PRO_5029705090" evidence="2">
    <location>
        <begin position="22"/>
        <end position="132"/>
    </location>
</feature>
<dbReference type="Pfam" id="PF13181">
    <property type="entry name" value="TPR_8"/>
    <property type="match status" value="2"/>
</dbReference>
<accession>A0A7J5A680</accession>
<evidence type="ECO:0000256" key="1">
    <source>
        <dbReference type="PROSITE-ProRule" id="PRU00339"/>
    </source>
</evidence>
<evidence type="ECO:0000313" key="3">
    <source>
        <dbReference type="EMBL" id="KAB1153072.1"/>
    </source>
</evidence>
<dbReference type="Gene3D" id="1.25.40.10">
    <property type="entry name" value="Tetratricopeptide repeat domain"/>
    <property type="match status" value="1"/>
</dbReference>
<dbReference type="InterPro" id="IPR011990">
    <property type="entry name" value="TPR-like_helical_dom_sf"/>
</dbReference>
<dbReference type="Proteomes" id="UP000490922">
    <property type="component" value="Unassembled WGS sequence"/>
</dbReference>
<keyword evidence="4" id="KW-1185">Reference proteome</keyword>
<dbReference type="AlphaFoldDB" id="A0A7J5A680"/>
<dbReference type="InterPro" id="IPR019734">
    <property type="entry name" value="TPR_rpt"/>
</dbReference>
<organism evidence="3 4">
    <name type="scientific">Flavobacterium luteum</name>
    <dbReference type="NCBI Taxonomy" id="2026654"/>
    <lineage>
        <taxon>Bacteria</taxon>
        <taxon>Pseudomonadati</taxon>
        <taxon>Bacteroidota</taxon>
        <taxon>Flavobacteriia</taxon>
        <taxon>Flavobacteriales</taxon>
        <taxon>Flavobacteriaceae</taxon>
        <taxon>Flavobacterium</taxon>
    </lineage>
</organism>
<dbReference type="PROSITE" id="PS50005">
    <property type="entry name" value="TPR"/>
    <property type="match status" value="1"/>
</dbReference>
<dbReference type="SUPFAM" id="SSF48452">
    <property type="entry name" value="TPR-like"/>
    <property type="match status" value="1"/>
</dbReference>
<reference evidence="3 4" key="1">
    <citation type="submission" date="2019-09" db="EMBL/GenBank/DDBJ databases">
        <title>Flavobacterium sp. nov., isolated from glacier ice.</title>
        <authorList>
            <person name="Liu Q."/>
        </authorList>
    </citation>
    <scope>NUCLEOTIDE SEQUENCE [LARGE SCALE GENOMIC DNA]</scope>
    <source>
        <strain evidence="3 4">NBRC 112527</strain>
    </source>
</reference>
<feature type="non-terminal residue" evidence="3">
    <location>
        <position position="132"/>
    </location>
</feature>
<name>A0A7J5A680_9FLAO</name>
<evidence type="ECO:0000256" key="2">
    <source>
        <dbReference type="SAM" id="SignalP"/>
    </source>
</evidence>
<evidence type="ECO:0000313" key="4">
    <source>
        <dbReference type="Proteomes" id="UP000490922"/>
    </source>
</evidence>
<dbReference type="EMBL" id="WAEM01000031">
    <property type="protein sequence ID" value="KAB1153072.1"/>
    <property type="molecule type" value="Genomic_DNA"/>
</dbReference>
<sequence>MKNIYLLVSFVIATTLCAQNAATKKADKLFNRYQYVAAAEEYLKVVDNAKADGYVYKQLADTYFNIFNTAEATKWYAKAIETPQDAETYYRYAQMLKANGKYEEANKQMKKFASLVPNDQRAQTFQQNPNYI</sequence>
<protein>
    <submittedName>
        <fullName evidence="3">Tetratricopeptide repeat protein</fullName>
    </submittedName>
</protein>
<proteinExistence type="predicted"/>